<reference evidence="5 7" key="1">
    <citation type="journal article" date="2012" name="Nature">
        <title>Algal genomes reveal evolutionary mosaicism and the fate of nucleomorphs.</title>
        <authorList>
            <consortium name="DOE Joint Genome Institute"/>
            <person name="Curtis B.A."/>
            <person name="Tanifuji G."/>
            <person name="Burki F."/>
            <person name="Gruber A."/>
            <person name="Irimia M."/>
            <person name="Maruyama S."/>
            <person name="Arias M.C."/>
            <person name="Ball S.G."/>
            <person name="Gile G.H."/>
            <person name="Hirakawa Y."/>
            <person name="Hopkins J.F."/>
            <person name="Kuo A."/>
            <person name="Rensing S.A."/>
            <person name="Schmutz J."/>
            <person name="Symeonidi A."/>
            <person name="Elias M."/>
            <person name="Eveleigh R.J."/>
            <person name="Herman E.K."/>
            <person name="Klute M.J."/>
            <person name="Nakayama T."/>
            <person name="Obornik M."/>
            <person name="Reyes-Prieto A."/>
            <person name="Armbrust E.V."/>
            <person name="Aves S.J."/>
            <person name="Beiko R.G."/>
            <person name="Coutinho P."/>
            <person name="Dacks J.B."/>
            <person name="Durnford D.G."/>
            <person name="Fast N.M."/>
            <person name="Green B.R."/>
            <person name="Grisdale C.J."/>
            <person name="Hempel F."/>
            <person name="Henrissat B."/>
            <person name="Hoppner M.P."/>
            <person name="Ishida K."/>
            <person name="Kim E."/>
            <person name="Koreny L."/>
            <person name="Kroth P.G."/>
            <person name="Liu Y."/>
            <person name="Malik S.B."/>
            <person name="Maier U.G."/>
            <person name="McRose D."/>
            <person name="Mock T."/>
            <person name="Neilson J.A."/>
            <person name="Onodera N.T."/>
            <person name="Poole A.M."/>
            <person name="Pritham E.J."/>
            <person name="Richards T.A."/>
            <person name="Rocap G."/>
            <person name="Roy S.W."/>
            <person name="Sarai C."/>
            <person name="Schaack S."/>
            <person name="Shirato S."/>
            <person name="Slamovits C.H."/>
            <person name="Spencer D.F."/>
            <person name="Suzuki S."/>
            <person name="Worden A.Z."/>
            <person name="Zauner S."/>
            <person name="Barry K."/>
            <person name="Bell C."/>
            <person name="Bharti A.K."/>
            <person name="Crow J.A."/>
            <person name="Grimwood J."/>
            <person name="Kramer R."/>
            <person name="Lindquist E."/>
            <person name="Lucas S."/>
            <person name="Salamov A."/>
            <person name="McFadden G.I."/>
            <person name="Lane C.E."/>
            <person name="Keeling P.J."/>
            <person name="Gray M.W."/>
            <person name="Grigoriev I.V."/>
            <person name="Archibald J.M."/>
        </authorList>
    </citation>
    <scope>NUCLEOTIDE SEQUENCE</scope>
    <source>
        <strain evidence="5 7">CCMP2712</strain>
    </source>
</reference>
<dbReference type="AlphaFoldDB" id="L1JXL9"/>
<keyword evidence="1" id="KW-0597">Phosphoprotein</keyword>
<dbReference type="HOGENOM" id="CLU_1423979_0_0_1"/>
<evidence type="ECO:0000313" key="6">
    <source>
        <dbReference type="EnsemblProtists" id="EKX52828"/>
    </source>
</evidence>
<keyword evidence="2" id="KW-0489">Methyltransferase</keyword>
<gene>
    <name evidence="5" type="ORF">GUITHDRAFT_64740</name>
</gene>
<dbReference type="SUPFAM" id="SSF53335">
    <property type="entry name" value="S-adenosyl-L-methionine-dependent methyltransferases"/>
    <property type="match status" value="1"/>
</dbReference>
<keyword evidence="7" id="KW-1185">Reference proteome</keyword>
<dbReference type="OMA" id="EQTFFCA"/>
<evidence type="ECO:0000313" key="5">
    <source>
        <dbReference type="EMBL" id="EKX52828.1"/>
    </source>
</evidence>
<evidence type="ECO:0000256" key="2">
    <source>
        <dbReference type="ARBA" id="ARBA00022603"/>
    </source>
</evidence>
<dbReference type="CDD" id="cd02440">
    <property type="entry name" value="AdoMet_MTases"/>
    <property type="match status" value="1"/>
</dbReference>
<reference evidence="7" key="2">
    <citation type="submission" date="2012-11" db="EMBL/GenBank/DDBJ databases">
        <authorList>
            <person name="Kuo A."/>
            <person name="Curtis B.A."/>
            <person name="Tanifuji G."/>
            <person name="Burki F."/>
            <person name="Gruber A."/>
            <person name="Irimia M."/>
            <person name="Maruyama S."/>
            <person name="Arias M.C."/>
            <person name="Ball S.G."/>
            <person name="Gile G.H."/>
            <person name="Hirakawa Y."/>
            <person name="Hopkins J.F."/>
            <person name="Rensing S.A."/>
            <person name="Schmutz J."/>
            <person name="Symeonidi A."/>
            <person name="Elias M."/>
            <person name="Eveleigh R.J."/>
            <person name="Herman E.K."/>
            <person name="Klute M.J."/>
            <person name="Nakayama T."/>
            <person name="Obornik M."/>
            <person name="Reyes-Prieto A."/>
            <person name="Armbrust E.V."/>
            <person name="Aves S.J."/>
            <person name="Beiko R.G."/>
            <person name="Coutinho P."/>
            <person name="Dacks J.B."/>
            <person name="Durnford D.G."/>
            <person name="Fast N.M."/>
            <person name="Green B.R."/>
            <person name="Grisdale C."/>
            <person name="Hempe F."/>
            <person name="Henrissat B."/>
            <person name="Hoppner M.P."/>
            <person name="Ishida K.-I."/>
            <person name="Kim E."/>
            <person name="Koreny L."/>
            <person name="Kroth P.G."/>
            <person name="Liu Y."/>
            <person name="Malik S.-B."/>
            <person name="Maier U.G."/>
            <person name="McRose D."/>
            <person name="Mock T."/>
            <person name="Neilson J.A."/>
            <person name="Onodera N.T."/>
            <person name="Poole A.M."/>
            <person name="Pritham E.J."/>
            <person name="Richards T.A."/>
            <person name="Rocap G."/>
            <person name="Roy S.W."/>
            <person name="Sarai C."/>
            <person name="Schaack S."/>
            <person name="Shirato S."/>
            <person name="Slamovits C.H."/>
            <person name="Spencer D.F."/>
            <person name="Suzuki S."/>
            <person name="Worden A.Z."/>
            <person name="Zauner S."/>
            <person name="Barry K."/>
            <person name="Bell C."/>
            <person name="Bharti A.K."/>
            <person name="Crow J.A."/>
            <person name="Grimwood J."/>
            <person name="Kramer R."/>
            <person name="Lindquist E."/>
            <person name="Lucas S."/>
            <person name="Salamov A."/>
            <person name="McFadden G.I."/>
            <person name="Lane C.E."/>
            <person name="Keeling P.J."/>
            <person name="Gray M.W."/>
            <person name="Grigoriev I.V."/>
            <person name="Archibald J.M."/>
        </authorList>
    </citation>
    <scope>NUCLEOTIDE SEQUENCE</scope>
    <source>
        <strain evidence="7">CCMP2712</strain>
    </source>
</reference>
<evidence type="ECO:0000313" key="7">
    <source>
        <dbReference type="Proteomes" id="UP000011087"/>
    </source>
</evidence>
<dbReference type="GeneID" id="17309597"/>
<evidence type="ECO:0000256" key="1">
    <source>
        <dbReference type="ARBA" id="ARBA00022553"/>
    </source>
</evidence>
<dbReference type="GO" id="GO:0032259">
    <property type="term" value="P:methylation"/>
    <property type="evidence" value="ECO:0007669"/>
    <property type="project" value="UniProtKB-KW"/>
</dbReference>
<dbReference type="EMBL" id="JH992971">
    <property type="protein sequence ID" value="EKX52828.1"/>
    <property type="molecule type" value="Genomic_DNA"/>
</dbReference>
<keyword evidence="4" id="KW-0949">S-adenosyl-L-methionine</keyword>
<dbReference type="Proteomes" id="UP000011087">
    <property type="component" value="Unassembled WGS sequence"/>
</dbReference>
<sequence>MHVWKCSHANSYEYVQQALVPGCGRGYDVFEFARFGYTALGIDLSTTAVHEATKLKDEISAKEKLPGDASFSLQNFYELQPPKEGFDIIWDYTFLCAMPPEFREKWAKNMRRLIAPDGELVTLIYPLGDYEGGPPYAMSRELVSSLLEPQALSSKLRKDDDVVQGFESTYMEPVTGGLSHPSREGKEVCSV</sequence>
<proteinExistence type="predicted"/>
<dbReference type="InterPro" id="IPR029063">
    <property type="entry name" value="SAM-dependent_MTases_sf"/>
</dbReference>
<name>L1JXL9_GUITC</name>
<evidence type="ECO:0008006" key="8">
    <source>
        <dbReference type="Google" id="ProtNLM"/>
    </source>
</evidence>
<dbReference type="Pfam" id="PF05724">
    <property type="entry name" value="TPMT"/>
    <property type="match status" value="1"/>
</dbReference>
<dbReference type="EnsemblProtists" id="EKX52828">
    <property type="protein sequence ID" value="EKX52828"/>
    <property type="gene ID" value="GUITHDRAFT_64740"/>
</dbReference>
<dbReference type="RefSeq" id="XP_005839808.1">
    <property type="nucleotide sequence ID" value="XM_005839751.1"/>
</dbReference>
<dbReference type="PANTHER" id="PTHR32183:SF6">
    <property type="entry name" value="CYSTEINE SULFINATE DESULFINASE_CYSTEINE DESULFURASE AND RELATED ENZYMES"/>
    <property type="match status" value="1"/>
</dbReference>
<protein>
    <recommendedName>
        <fullName evidence="8">Methyltransferase domain-containing protein</fullName>
    </recommendedName>
</protein>
<keyword evidence="3" id="KW-0808">Transferase</keyword>
<dbReference type="PANTHER" id="PTHR32183">
    <property type="match status" value="1"/>
</dbReference>
<dbReference type="STRING" id="905079.L1JXL9"/>
<reference evidence="6" key="3">
    <citation type="submission" date="2015-06" db="UniProtKB">
        <authorList>
            <consortium name="EnsemblProtists"/>
        </authorList>
    </citation>
    <scope>IDENTIFICATION</scope>
</reference>
<dbReference type="PROSITE" id="PS51585">
    <property type="entry name" value="SAM_MT_TPMT"/>
    <property type="match status" value="1"/>
</dbReference>
<dbReference type="InterPro" id="IPR008854">
    <property type="entry name" value="TPMT"/>
</dbReference>
<dbReference type="KEGG" id="gtt:GUITHDRAFT_64740"/>
<dbReference type="PaxDb" id="55529-EKX52828"/>
<evidence type="ECO:0000256" key="4">
    <source>
        <dbReference type="ARBA" id="ARBA00022691"/>
    </source>
</evidence>
<dbReference type="OrthoDB" id="276151at2759"/>
<dbReference type="Gene3D" id="3.40.50.150">
    <property type="entry name" value="Vaccinia Virus protein VP39"/>
    <property type="match status" value="1"/>
</dbReference>
<accession>L1JXL9</accession>
<dbReference type="eggNOG" id="ENOG502QS1V">
    <property type="taxonomic scope" value="Eukaryota"/>
</dbReference>
<dbReference type="GO" id="GO:0008757">
    <property type="term" value="F:S-adenosylmethionine-dependent methyltransferase activity"/>
    <property type="evidence" value="ECO:0007669"/>
    <property type="project" value="InterPro"/>
</dbReference>
<organism evidence="5">
    <name type="scientific">Guillardia theta (strain CCMP2712)</name>
    <name type="common">Cryptophyte</name>
    <dbReference type="NCBI Taxonomy" id="905079"/>
    <lineage>
        <taxon>Eukaryota</taxon>
        <taxon>Cryptophyceae</taxon>
        <taxon>Pyrenomonadales</taxon>
        <taxon>Geminigeraceae</taxon>
        <taxon>Guillardia</taxon>
    </lineage>
</organism>
<evidence type="ECO:0000256" key="3">
    <source>
        <dbReference type="ARBA" id="ARBA00022679"/>
    </source>
</evidence>